<protein>
    <submittedName>
        <fullName evidence="2">Uncharacterized protein</fullName>
    </submittedName>
</protein>
<dbReference type="EMBL" id="SDMP01000006">
    <property type="protein sequence ID" value="RYR54946.1"/>
    <property type="molecule type" value="Genomic_DNA"/>
</dbReference>
<comment type="caution">
    <text evidence="2">The sequence shown here is derived from an EMBL/GenBank/DDBJ whole genome shotgun (WGS) entry which is preliminary data.</text>
</comment>
<name>A0A445CVI7_ARAHY</name>
<evidence type="ECO:0000313" key="3">
    <source>
        <dbReference type="Proteomes" id="UP000289738"/>
    </source>
</evidence>
<reference evidence="2 3" key="1">
    <citation type="submission" date="2019-01" db="EMBL/GenBank/DDBJ databases">
        <title>Sequencing of cultivated peanut Arachis hypogaea provides insights into genome evolution and oil improvement.</title>
        <authorList>
            <person name="Chen X."/>
        </authorList>
    </citation>
    <scope>NUCLEOTIDE SEQUENCE [LARGE SCALE GENOMIC DNA]</scope>
    <source>
        <strain evidence="3">cv. Fuhuasheng</strain>
        <tissue evidence="2">Leaves</tissue>
    </source>
</reference>
<gene>
    <name evidence="2" type="ORF">Ahy_A06g030199</name>
</gene>
<dbReference type="PANTHER" id="PTHR31286:SF99">
    <property type="entry name" value="DUF4283 DOMAIN-CONTAINING PROTEIN"/>
    <property type="match status" value="1"/>
</dbReference>
<proteinExistence type="predicted"/>
<dbReference type="Proteomes" id="UP000289738">
    <property type="component" value="Chromosome A06"/>
</dbReference>
<feature type="region of interest" description="Disordered" evidence="1">
    <location>
        <begin position="145"/>
        <end position="177"/>
    </location>
</feature>
<keyword evidence="3" id="KW-1185">Reference proteome</keyword>
<evidence type="ECO:0000256" key="1">
    <source>
        <dbReference type="SAM" id="MobiDB-lite"/>
    </source>
</evidence>
<feature type="compositionally biased region" description="Polar residues" evidence="1">
    <location>
        <begin position="164"/>
        <end position="177"/>
    </location>
</feature>
<sequence length="177" mass="20143">MDLVENFFLVNFGSQEDCDHAMNDRGLLSSCAKVETPLYANGKTQVQKIVVWVRIPNLPIELYNKYFFWKVKKSLGTMLKVDKLTSIHSRRKFAHICVEIDLRNMLVPSFSALDKEFYIEYEDLHQICFKCGRYESPGDSPTVAAVGGDGGLATNAKKGKEQSQETINSKNQQNRKE</sequence>
<evidence type="ECO:0000313" key="2">
    <source>
        <dbReference type="EMBL" id="RYR54946.1"/>
    </source>
</evidence>
<dbReference type="STRING" id="3818.A0A445CVI7"/>
<dbReference type="AlphaFoldDB" id="A0A445CVI7"/>
<accession>A0A445CVI7</accession>
<dbReference type="PANTHER" id="PTHR31286">
    <property type="entry name" value="GLYCINE-RICH CELL WALL STRUCTURAL PROTEIN 1.8-LIKE"/>
    <property type="match status" value="1"/>
</dbReference>
<dbReference type="InterPro" id="IPR040256">
    <property type="entry name" value="At4g02000-like"/>
</dbReference>
<organism evidence="2 3">
    <name type="scientific">Arachis hypogaea</name>
    <name type="common">Peanut</name>
    <dbReference type="NCBI Taxonomy" id="3818"/>
    <lineage>
        <taxon>Eukaryota</taxon>
        <taxon>Viridiplantae</taxon>
        <taxon>Streptophyta</taxon>
        <taxon>Embryophyta</taxon>
        <taxon>Tracheophyta</taxon>
        <taxon>Spermatophyta</taxon>
        <taxon>Magnoliopsida</taxon>
        <taxon>eudicotyledons</taxon>
        <taxon>Gunneridae</taxon>
        <taxon>Pentapetalae</taxon>
        <taxon>rosids</taxon>
        <taxon>fabids</taxon>
        <taxon>Fabales</taxon>
        <taxon>Fabaceae</taxon>
        <taxon>Papilionoideae</taxon>
        <taxon>50 kb inversion clade</taxon>
        <taxon>dalbergioids sensu lato</taxon>
        <taxon>Dalbergieae</taxon>
        <taxon>Pterocarpus clade</taxon>
        <taxon>Arachis</taxon>
    </lineage>
</organism>